<dbReference type="InterPro" id="IPR046193">
    <property type="entry name" value="DUF6221"/>
</dbReference>
<dbReference type="EMBL" id="VOKX01000009">
    <property type="protein sequence ID" value="KAB7850162.1"/>
    <property type="molecule type" value="Genomic_DNA"/>
</dbReference>
<dbReference type="RefSeq" id="WP_152262701.1">
    <property type="nucleotide sequence ID" value="NZ_VOKX01000009.1"/>
</dbReference>
<protein>
    <submittedName>
        <fullName evidence="1">Uncharacterized protein</fullName>
    </submittedName>
</protein>
<dbReference type="OrthoDB" id="4290974at2"/>
<gene>
    <name evidence="1" type="ORF">FRZ00_06075</name>
</gene>
<dbReference type="AlphaFoldDB" id="A0A5N5WD07"/>
<name>A0A5N5WD07_STRMB</name>
<evidence type="ECO:0000313" key="1">
    <source>
        <dbReference type="EMBL" id="KAB7850162.1"/>
    </source>
</evidence>
<accession>A0A5N5WD07</accession>
<comment type="caution">
    <text evidence="1">The sequence shown here is derived from an EMBL/GenBank/DDBJ whole genome shotgun (WGS) entry which is preliminary data.</text>
</comment>
<evidence type="ECO:0000313" key="2">
    <source>
        <dbReference type="Proteomes" id="UP000327000"/>
    </source>
</evidence>
<keyword evidence="2" id="KW-1185">Reference proteome</keyword>
<dbReference type="Pfam" id="PF19730">
    <property type="entry name" value="DUF6221"/>
    <property type="match status" value="1"/>
</dbReference>
<proteinExistence type="predicted"/>
<sequence length="126" mass="14396">MTADLVAFLRVRLDEDERAARAALGAPWIRREGVAGVHSDSTDDYPHGAPIADCRRIQAEYEDRVAVAEHIVRHQPARVLAEVAAKRQMIDDTWGGPDQEDVWLHHVRLLALPYADHPDYREEWRP</sequence>
<dbReference type="Proteomes" id="UP000327000">
    <property type="component" value="Unassembled WGS sequence"/>
</dbReference>
<organism evidence="1 2">
    <name type="scientific">Streptomyces mobaraensis</name>
    <name type="common">Streptoverticillium mobaraense</name>
    <dbReference type="NCBI Taxonomy" id="35621"/>
    <lineage>
        <taxon>Bacteria</taxon>
        <taxon>Bacillati</taxon>
        <taxon>Actinomycetota</taxon>
        <taxon>Actinomycetes</taxon>
        <taxon>Kitasatosporales</taxon>
        <taxon>Streptomycetaceae</taxon>
        <taxon>Streptomyces</taxon>
    </lineage>
</organism>
<reference evidence="1 2" key="1">
    <citation type="journal article" date="2019" name="Microb. Cell Fact.">
        <title>Exploring novel herbicidin analogues by transcriptional regulator overexpression and MS/MS molecular networking.</title>
        <authorList>
            <person name="Shi Y."/>
            <person name="Gu R."/>
            <person name="Li Y."/>
            <person name="Wang X."/>
            <person name="Ren W."/>
            <person name="Li X."/>
            <person name="Wang L."/>
            <person name="Xie Y."/>
            <person name="Hong B."/>
        </authorList>
    </citation>
    <scope>NUCLEOTIDE SEQUENCE [LARGE SCALE GENOMIC DNA]</scope>
    <source>
        <strain evidence="1 2">US-43</strain>
    </source>
</reference>